<dbReference type="InterPro" id="IPR036322">
    <property type="entry name" value="WD40_repeat_dom_sf"/>
</dbReference>
<sequence>MAATHECVLRTRTGLSRIQMDCNRQVVACPLSKTSIGVWQTADLSQKPLELSGHQKEVTCICLSEELPLFLCSASQDTINVWDLQKMLCCYGNSIEGRGPPTPPRCVGKNLGEVQHLSFNPANVLITVCIGKEVWVLNIQTCKLDTVLEGHTSVVTQAQFCPWAEFTIVTISEDRTFKVWNIKESSLIYQSAIISVSPFISLALDPLKKCIAIGSADSKIRIYDLCEDQGFRCLREMDVGRMLQKVADTKPQTNENSDEGRSPTVISSQPRWQSDGNPVLPPDPEGPGEVESEASILGLLFVSTNGYKRSQVKEEKPNLPFLNRPSHSSVSGVFESPTLLVAGTTAATLIINCNTWEIIYVLDFKEPVLSSNEIDNAQYNLPTAGSYAFVNSYSNRVLCLIGSLFNNAVHVINIHLPNMEELPNKKIGRMDANEVLVSSLINCTLALRTTHWNVLDNTKVMIYSTKKHHFVQPFSCTATARGKSSAIQDQPLTFKSKVKSSGYIDVPRTKMFSPKTNAAKLPKEPTRKSSTDRQTSILAKEYPLESEPPTQLKEKFPLTCQPTAISEIVYSGSGKHVACALANKTAHVLRVSPAGKQIVLTGHDGPVTSAKFSHDDRWLLTSSTDRTVRLWSPAVSDPLLVINTVKHNFTSDVGTKSKEKVSRVVILPLSSILEHLFVIRLPIDNPCVVARIGSWVKYQSNNKYKLVTMTQLERAQNITCFSCVNSFHSYIVFCCGSNKSIEVIDMNAGRVVRVILDAHTRLVHSICQNQGSAFAAHPTEAYDLFLTAAVTDGIKLWDLRTNKCVRRYEGHVNRSHPVGLAFSPCARYIATGSEDRSAYLFDIRGTSFSHRLTGHTEVVSDVAFHPARPE</sequence>
<dbReference type="PhylomeDB" id="A7SW45"/>
<evidence type="ECO:0000256" key="2">
    <source>
        <dbReference type="SAM" id="MobiDB-lite"/>
    </source>
</evidence>
<feature type="repeat" description="WD" evidence="1">
    <location>
        <begin position="600"/>
        <end position="632"/>
    </location>
</feature>
<dbReference type="SUPFAM" id="SSF50978">
    <property type="entry name" value="WD40 repeat-like"/>
    <property type="match status" value="1"/>
</dbReference>
<dbReference type="PANTHER" id="PTHR44525:SF1">
    <property type="entry name" value="WD REPEAT-CONTAINING PROTEIN 27"/>
    <property type="match status" value="1"/>
</dbReference>
<dbReference type="InParanoid" id="A7SW45"/>
<dbReference type="eggNOG" id="KOG0266">
    <property type="taxonomic scope" value="Eukaryota"/>
</dbReference>
<evidence type="ECO:0008006" key="5">
    <source>
        <dbReference type="Google" id="ProtNLM"/>
    </source>
</evidence>
<feature type="repeat" description="WD" evidence="1">
    <location>
        <begin position="148"/>
        <end position="190"/>
    </location>
</feature>
<feature type="non-terminal residue" evidence="3">
    <location>
        <position position="870"/>
    </location>
</feature>
<dbReference type="AlphaFoldDB" id="A7SW45"/>
<evidence type="ECO:0000256" key="1">
    <source>
        <dbReference type="PROSITE-ProRule" id="PRU00221"/>
    </source>
</evidence>
<dbReference type="SUPFAM" id="SSF50998">
    <property type="entry name" value="Quinoprotein alcohol dehydrogenase-like"/>
    <property type="match status" value="1"/>
</dbReference>
<feature type="compositionally biased region" description="Polar residues" evidence="2">
    <location>
        <begin position="264"/>
        <end position="276"/>
    </location>
</feature>
<organism evidence="3 4">
    <name type="scientific">Nematostella vectensis</name>
    <name type="common">Starlet sea anemone</name>
    <dbReference type="NCBI Taxonomy" id="45351"/>
    <lineage>
        <taxon>Eukaryota</taxon>
        <taxon>Metazoa</taxon>
        <taxon>Cnidaria</taxon>
        <taxon>Anthozoa</taxon>
        <taxon>Hexacorallia</taxon>
        <taxon>Actiniaria</taxon>
        <taxon>Edwardsiidae</taxon>
        <taxon>Nematostella</taxon>
    </lineage>
</organism>
<dbReference type="InterPro" id="IPR015943">
    <property type="entry name" value="WD40/YVTN_repeat-like_dom_sf"/>
</dbReference>
<evidence type="ECO:0000313" key="3">
    <source>
        <dbReference type="EMBL" id="EDO32062.1"/>
    </source>
</evidence>
<dbReference type="PANTHER" id="PTHR44525">
    <property type="entry name" value="WD REPEAT-CONTAINING PROTEIN 27"/>
    <property type="match status" value="1"/>
</dbReference>
<dbReference type="InterPro" id="IPR001680">
    <property type="entry name" value="WD40_rpt"/>
</dbReference>
<dbReference type="Proteomes" id="UP000001593">
    <property type="component" value="Unassembled WGS sequence"/>
</dbReference>
<dbReference type="OMA" id="FAQFYYI"/>
<evidence type="ECO:0000313" key="4">
    <source>
        <dbReference type="Proteomes" id="UP000001593"/>
    </source>
</evidence>
<dbReference type="EMBL" id="DS469852">
    <property type="protein sequence ID" value="EDO32062.1"/>
    <property type="molecule type" value="Genomic_DNA"/>
</dbReference>
<dbReference type="STRING" id="45351.A7SW45"/>
<feature type="region of interest" description="Disordered" evidence="2">
    <location>
        <begin position="246"/>
        <end position="290"/>
    </location>
</feature>
<protein>
    <recommendedName>
        <fullName evidence="5">WD repeat-containing protein 27</fullName>
    </recommendedName>
</protein>
<feature type="repeat" description="WD" evidence="1">
    <location>
        <begin position="51"/>
        <end position="85"/>
    </location>
</feature>
<accession>A7SW45</accession>
<dbReference type="PROSITE" id="PS50082">
    <property type="entry name" value="WD_REPEATS_2"/>
    <property type="match status" value="3"/>
</dbReference>
<dbReference type="InterPro" id="IPR042411">
    <property type="entry name" value="WDR27"/>
</dbReference>
<dbReference type="Pfam" id="PF00400">
    <property type="entry name" value="WD40"/>
    <property type="match status" value="4"/>
</dbReference>
<dbReference type="SMART" id="SM00320">
    <property type="entry name" value="WD40"/>
    <property type="match status" value="8"/>
</dbReference>
<proteinExistence type="predicted"/>
<reference evidence="3 4" key="1">
    <citation type="journal article" date="2007" name="Science">
        <title>Sea anemone genome reveals ancestral eumetazoan gene repertoire and genomic organization.</title>
        <authorList>
            <person name="Putnam N.H."/>
            <person name="Srivastava M."/>
            <person name="Hellsten U."/>
            <person name="Dirks B."/>
            <person name="Chapman J."/>
            <person name="Salamov A."/>
            <person name="Terry A."/>
            <person name="Shapiro H."/>
            <person name="Lindquist E."/>
            <person name="Kapitonov V.V."/>
            <person name="Jurka J."/>
            <person name="Genikhovich G."/>
            <person name="Grigoriev I.V."/>
            <person name="Lucas S.M."/>
            <person name="Steele R.E."/>
            <person name="Finnerty J.R."/>
            <person name="Technau U."/>
            <person name="Martindale M.Q."/>
            <person name="Rokhsar D.S."/>
        </authorList>
    </citation>
    <scope>NUCLEOTIDE SEQUENCE [LARGE SCALE GENOMIC DNA]</scope>
    <source>
        <strain evidence="4">CH2 X CH6</strain>
    </source>
</reference>
<dbReference type="InterPro" id="IPR011047">
    <property type="entry name" value="Quinoprotein_ADH-like_sf"/>
</dbReference>
<keyword evidence="1" id="KW-0853">WD repeat</keyword>
<name>A7SW45_NEMVE</name>
<keyword evidence="4" id="KW-1185">Reference proteome</keyword>
<dbReference type="HOGENOM" id="CLU_018295_0_0_1"/>
<dbReference type="Gene3D" id="2.130.10.10">
    <property type="entry name" value="YVTN repeat-like/Quinoprotein amine dehydrogenase"/>
    <property type="match status" value="3"/>
</dbReference>
<dbReference type="PROSITE" id="PS50294">
    <property type="entry name" value="WD_REPEATS_REGION"/>
    <property type="match status" value="2"/>
</dbReference>
<gene>
    <name evidence="3" type="ORF">NEMVEDRAFT_v1g40130</name>
</gene>